<evidence type="ECO:0000259" key="1">
    <source>
        <dbReference type="Pfam" id="PF02169"/>
    </source>
</evidence>
<proteinExistence type="predicted"/>
<accession>A0A7C4YIK2</accession>
<dbReference type="AlphaFoldDB" id="A0A7C4YIK2"/>
<feature type="domain" description="Lipoprotein LPP20-like" evidence="1">
    <location>
        <begin position="57"/>
        <end position="125"/>
    </location>
</feature>
<dbReference type="InterPro" id="IPR024952">
    <property type="entry name" value="LPP20-like_dom"/>
</dbReference>
<reference evidence="2" key="1">
    <citation type="journal article" date="2020" name="mSystems">
        <title>Genome- and Community-Level Interaction Insights into Carbon Utilization and Element Cycling Functions of Hydrothermarchaeota in Hydrothermal Sediment.</title>
        <authorList>
            <person name="Zhou Z."/>
            <person name="Liu Y."/>
            <person name="Xu W."/>
            <person name="Pan J."/>
            <person name="Luo Z.H."/>
            <person name="Li M."/>
        </authorList>
    </citation>
    <scope>NUCLEOTIDE SEQUENCE [LARGE SCALE GENOMIC DNA]</scope>
    <source>
        <strain evidence="2">SpSt-780</strain>
    </source>
</reference>
<gene>
    <name evidence="2" type="ORF">ENV67_05865</name>
</gene>
<dbReference type="EMBL" id="DTHG01000076">
    <property type="protein sequence ID" value="HGW92049.1"/>
    <property type="molecule type" value="Genomic_DNA"/>
</dbReference>
<evidence type="ECO:0000313" key="2">
    <source>
        <dbReference type="EMBL" id="HGW92049.1"/>
    </source>
</evidence>
<sequence length="266" mass="29068">MRSLLFVCVFLLMGQLGTDYDLVQQYPMGYIDWTRGILRATGIGAPNPNDPLAAQRAGAIRAAKLDALRNALEMLKGVNIDATTTVENFMTTSDVIKTKIQGLVQNFNIVDVRYMSDGSIEIDVEVALTGEMLNTIYPQEMGTKLPIVNPQTGGIFTGLVIDARGFKVQPAMAPKILTPDGVEVYGTGFVSREYAVEMGIVGYAKSLDKVKTDERVAPNPLIIKAVGVTGPNKTDIIISPNDAMKIHQYSEHLNFLQQCRVMVIVD</sequence>
<dbReference type="Pfam" id="PF02169">
    <property type="entry name" value="LPP20"/>
    <property type="match status" value="1"/>
</dbReference>
<organism evidence="2">
    <name type="scientific">candidate division WOR-3 bacterium</name>
    <dbReference type="NCBI Taxonomy" id="2052148"/>
    <lineage>
        <taxon>Bacteria</taxon>
        <taxon>Bacteria division WOR-3</taxon>
    </lineage>
</organism>
<protein>
    <recommendedName>
        <fullName evidence="1">Lipoprotein LPP20-like domain-containing protein</fullName>
    </recommendedName>
</protein>
<comment type="caution">
    <text evidence="2">The sequence shown here is derived from an EMBL/GenBank/DDBJ whole genome shotgun (WGS) entry which is preliminary data.</text>
</comment>
<name>A0A7C4YIK2_UNCW3</name>